<evidence type="ECO:0000256" key="1">
    <source>
        <dbReference type="SAM" id="MobiDB-lite"/>
    </source>
</evidence>
<dbReference type="EMBL" id="CP012109">
    <property type="protein sequence ID" value="AKQ66357.1"/>
    <property type="molecule type" value="Genomic_DNA"/>
</dbReference>
<dbReference type="AlphaFoldDB" id="A0A0H4XE52"/>
<feature type="compositionally biased region" description="Basic and acidic residues" evidence="1">
    <location>
        <begin position="16"/>
        <end position="32"/>
    </location>
</feature>
<dbReference type="PATRIC" id="fig|1297742.4.peg.3298"/>
<evidence type="ECO:0000313" key="3">
    <source>
        <dbReference type="Proteomes" id="UP000009026"/>
    </source>
</evidence>
<reference evidence="2 3" key="1">
    <citation type="journal article" date="2016" name="PLoS ONE">
        <title>Complete Genome Sequence and Comparative Genomics of a Novel Myxobacterium Myxococcus hansupus.</title>
        <authorList>
            <person name="Sharma G."/>
            <person name="Narwani T."/>
            <person name="Subramanian S."/>
        </authorList>
    </citation>
    <scope>NUCLEOTIDE SEQUENCE [LARGE SCALE GENOMIC DNA]</scope>
    <source>
        <strain evidence="3">mixupus</strain>
    </source>
</reference>
<proteinExistence type="predicted"/>
<dbReference type="RefSeq" id="WP_002640126.1">
    <property type="nucleotide sequence ID" value="NZ_CP012109.1"/>
</dbReference>
<gene>
    <name evidence="2" type="ORF">A176_003269</name>
</gene>
<organism evidence="2 3">
    <name type="scientific">Pseudomyxococcus hansupus</name>
    <dbReference type="NCBI Taxonomy" id="1297742"/>
    <lineage>
        <taxon>Bacteria</taxon>
        <taxon>Pseudomonadati</taxon>
        <taxon>Myxococcota</taxon>
        <taxon>Myxococcia</taxon>
        <taxon>Myxococcales</taxon>
        <taxon>Cystobacterineae</taxon>
        <taxon>Myxococcaceae</taxon>
        <taxon>Pseudomyxococcus</taxon>
    </lineage>
</organism>
<evidence type="ECO:0000313" key="2">
    <source>
        <dbReference type="EMBL" id="AKQ66357.1"/>
    </source>
</evidence>
<name>A0A0H4XE52_9BACT</name>
<dbReference type="Proteomes" id="UP000009026">
    <property type="component" value="Chromosome"/>
</dbReference>
<accession>A0A0H4XE52</accession>
<dbReference type="OrthoDB" id="5383108at2"/>
<sequence>MAKKKIVEGYGGTSEQRQRHLQNDNFSERAPETPEEVEAVRSTPDKDGRTVTIHPLGSEDSDDLWRGEP</sequence>
<keyword evidence="3" id="KW-1185">Reference proteome</keyword>
<protein>
    <submittedName>
        <fullName evidence="2">Uncharacterized protein</fullName>
    </submittedName>
</protein>
<dbReference type="KEGG" id="mym:A176_003269"/>
<dbReference type="eggNOG" id="ENOG5031746">
    <property type="taxonomic scope" value="Bacteria"/>
</dbReference>
<feature type="region of interest" description="Disordered" evidence="1">
    <location>
        <begin position="1"/>
        <end position="69"/>
    </location>
</feature>